<evidence type="ECO:0000256" key="1">
    <source>
        <dbReference type="ARBA" id="ARBA00004141"/>
    </source>
</evidence>
<dbReference type="Pfam" id="PF07298">
    <property type="entry name" value="NnrU"/>
    <property type="match status" value="1"/>
</dbReference>
<evidence type="ECO:0000313" key="8">
    <source>
        <dbReference type="EMBL" id="PQJ97685.1"/>
    </source>
</evidence>
<accession>A0A2S7XVD1</accession>
<dbReference type="InterPro" id="IPR009915">
    <property type="entry name" value="NnrU_dom"/>
</dbReference>
<keyword evidence="2 5" id="KW-0812">Transmembrane</keyword>
<sequence length="190" mass="20650">MTLLILGLLLFLGTHAMPMIAPNVRPAVVANIGIMGWQAIYSLLALIGFVLIVFGYSAAHPTALVLYNSPLWFKHLDLLLMLPVFPLLFAAYLPGRIQQITKHPMLLAVKIWAFAHLLVNGALTDLLLFGGFLIWAVAARISLKHRSGVPVQGAPAHSANDAIAVISGLVVYLLFLFWLHRALIGVSPFG</sequence>
<dbReference type="RefSeq" id="WP_105072316.1">
    <property type="nucleotide sequence ID" value="NZ_PPGH01000002.1"/>
</dbReference>
<evidence type="ECO:0000256" key="5">
    <source>
        <dbReference type="SAM" id="Phobius"/>
    </source>
</evidence>
<evidence type="ECO:0000256" key="4">
    <source>
        <dbReference type="ARBA" id="ARBA00023136"/>
    </source>
</evidence>
<proteinExistence type="predicted"/>
<feature type="transmembrane region" description="Helical" evidence="5">
    <location>
        <begin position="113"/>
        <end position="138"/>
    </location>
</feature>
<evidence type="ECO:0000313" key="7">
    <source>
        <dbReference type="EMBL" id="PQJ95723.1"/>
    </source>
</evidence>
<gene>
    <name evidence="8" type="ORF">CXB77_00070</name>
    <name evidence="7" type="ORF">CXB77_16910</name>
</gene>
<comment type="subcellular location">
    <subcellularLocation>
        <location evidence="1">Membrane</location>
        <topology evidence="1">Multi-pass membrane protein</topology>
    </subcellularLocation>
</comment>
<feature type="transmembrane region" description="Helical" evidence="5">
    <location>
        <begin position="71"/>
        <end position="93"/>
    </location>
</feature>
<name>A0A2S7XVD1_9GAMM</name>
<evidence type="ECO:0000256" key="2">
    <source>
        <dbReference type="ARBA" id="ARBA00022692"/>
    </source>
</evidence>
<evidence type="ECO:0000313" key="9">
    <source>
        <dbReference type="Proteomes" id="UP000239936"/>
    </source>
</evidence>
<protein>
    <submittedName>
        <fullName evidence="8">NnrU family protein</fullName>
    </submittedName>
</protein>
<keyword evidence="3 5" id="KW-1133">Transmembrane helix</keyword>
<dbReference type="OrthoDB" id="5293641at2"/>
<feature type="domain" description="NnrU" evidence="6">
    <location>
        <begin position="3"/>
        <end position="188"/>
    </location>
</feature>
<dbReference type="AlphaFoldDB" id="A0A2S7XVD1"/>
<keyword evidence="9" id="KW-1185">Reference proteome</keyword>
<organism evidence="8 9">
    <name type="scientific">Chromatium okenii</name>
    <dbReference type="NCBI Taxonomy" id="61644"/>
    <lineage>
        <taxon>Bacteria</taxon>
        <taxon>Pseudomonadati</taxon>
        <taxon>Pseudomonadota</taxon>
        <taxon>Gammaproteobacteria</taxon>
        <taxon>Chromatiales</taxon>
        <taxon>Chromatiaceae</taxon>
        <taxon>Chromatium</taxon>
    </lineage>
</organism>
<evidence type="ECO:0000256" key="3">
    <source>
        <dbReference type="ARBA" id="ARBA00022989"/>
    </source>
</evidence>
<keyword evidence="4 5" id="KW-0472">Membrane</keyword>
<dbReference type="EMBL" id="PPGH01000037">
    <property type="protein sequence ID" value="PQJ95723.1"/>
    <property type="molecule type" value="Genomic_DNA"/>
</dbReference>
<dbReference type="Proteomes" id="UP000239936">
    <property type="component" value="Unassembled WGS sequence"/>
</dbReference>
<dbReference type="GO" id="GO:0016020">
    <property type="term" value="C:membrane"/>
    <property type="evidence" value="ECO:0007669"/>
    <property type="project" value="UniProtKB-SubCell"/>
</dbReference>
<feature type="transmembrane region" description="Helical" evidence="5">
    <location>
        <begin position="36"/>
        <end position="59"/>
    </location>
</feature>
<reference evidence="8 9" key="1">
    <citation type="submission" date="2018-01" db="EMBL/GenBank/DDBJ databases">
        <title>The complete genome sequence of Chromatium okenii LaCa, a purple sulfur bacterium with a turbulent life.</title>
        <authorList>
            <person name="Luedin S.M."/>
            <person name="Liechti N."/>
            <person name="Storelli N."/>
            <person name="Danza F."/>
            <person name="Wittwer M."/>
            <person name="Pothier J.F."/>
            <person name="Tonolla M.A."/>
        </authorList>
    </citation>
    <scope>NUCLEOTIDE SEQUENCE [LARGE SCALE GENOMIC DNA]</scope>
    <source>
        <strain evidence="8 9">LaCa</strain>
    </source>
</reference>
<comment type="caution">
    <text evidence="8">The sequence shown here is derived from an EMBL/GenBank/DDBJ whole genome shotgun (WGS) entry which is preliminary data.</text>
</comment>
<dbReference type="EMBL" id="PPGH01000002">
    <property type="protein sequence ID" value="PQJ97685.1"/>
    <property type="molecule type" value="Genomic_DNA"/>
</dbReference>
<evidence type="ECO:0000259" key="6">
    <source>
        <dbReference type="Pfam" id="PF07298"/>
    </source>
</evidence>
<feature type="transmembrane region" description="Helical" evidence="5">
    <location>
        <begin position="159"/>
        <end position="179"/>
    </location>
</feature>